<evidence type="ECO:0000256" key="5">
    <source>
        <dbReference type="ARBA" id="ARBA00022824"/>
    </source>
</evidence>
<comment type="subcellular location">
    <subcellularLocation>
        <location evidence="1">Endoplasmic reticulum membrane</location>
        <topology evidence="1">Multi-pass membrane protein</topology>
    </subcellularLocation>
</comment>
<evidence type="ECO:0000256" key="2">
    <source>
        <dbReference type="ARBA" id="ARBA00006109"/>
    </source>
</evidence>
<evidence type="ECO:0000256" key="7">
    <source>
        <dbReference type="ARBA" id="ARBA00023136"/>
    </source>
</evidence>
<keyword evidence="6 8" id="KW-1133">Transmembrane helix</keyword>
<evidence type="ECO:0000256" key="6">
    <source>
        <dbReference type="ARBA" id="ARBA00022989"/>
    </source>
</evidence>
<keyword evidence="4 8" id="KW-0812">Transmembrane</keyword>
<name>F2UL99_SALR5</name>
<dbReference type="EMBL" id="GL832980">
    <property type="protein sequence ID" value="EGD77898.1"/>
    <property type="molecule type" value="Genomic_DNA"/>
</dbReference>
<dbReference type="InterPro" id="IPR018937">
    <property type="entry name" value="MMgT"/>
</dbReference>
<organism evidence="10">
    <name type="scientific">Salpingoeca rosetta (strain ATCC 50818 / BSB-021)</name>
    <dbReference type="NCBI Taxonomy" id="946362"/>
    <lineage>
        <taxon>Eukaryota</taxon>
        <taxon>Choanoflagellata</taxon>
        <taxon>Craspedida</taxon>
        <taxon>Salpingoecidae</taxon>
        <taxon>Salpingoeca</taxon>
    </lineage>
</organism>
<dbReference type="GO" id="GO:0022890">
    <property type="term" value="F:inorganic cation transmembrane transporter activity"/>
    <property type="evidence" value="ECO:0007669"/>
    <property type="project" value="TreeGrafter"/>
</dbReference>
<dbReference type="KEGG" id="sre:PTSG_09533"/>
<evidence type="ECO:0000313" key="10">
    <source>
        <dbReference type="Proteomes" id="UP000007799"/>
    </source>
</evidence>
<comment type="subunit">
    <text evidence="3">Component of the ER membrane protein complex (EMC).</text>
</comment>
<evidence type="ECO:0000256" key="8">
    <source>
        <dbReference type="SAM" id="Phobius"/>
    </source>
</evidence>
<dbReference type="Proteomes" id="UP000007799">
    <property type="component" value="Unassembled WGS sequence"/>
</dbReference>
<dbReference type="OrthoDB" id="44756at2759"/>
<proteinExistence type="inferred from homology"/>
<dbReference type="FunCoup" id="F2UL99">
    <property type="interactions" value="583"/>
</dbReference>
<dbReference type="InParanoid" id="F2UL99"/>
<reference evidence="9" key="1">
    <citation type="submission" date="2009-08" db="EMBL/GenBank/DDBJ databases">
        <title>Annotation of Salpingoeca rosetta.</title>
        <authorList>
            <consortium name="The Broad Institute Genome Sequencing Platform"/>
            <person name="Russ C."/>
            <person name="Cuomo C."/>
            <person name="Burger G."/>
            <person name="Gray M.W."/>
            <person name="Holland P.W.H."/>
            <person name="King N."/>
            <person name="Lang F.B.F."/>
            <person name="Roger A.J."/>
            <person name="Ruiz-Trillo I."/>
            <person name="Young S.K."/>
            <person name="Zeng Q."/>
            <person name="Gargeya S."/>
            <person name="Alvarado L."/>
            <person name="Berlin A."/>
            <person name="Chapman S.B."/>
            <person name="Chen Z."/>
            <person name="Freedman E."/>
            <person name="Gellesch M."/>
            <person name="Goldberg J."/>
            <person name="Griggs A."/>
            <person name="Gujja S."/>
            <person name="Heilman E."/>
            <person name="Heiman D."/>
            <person name="Howarth C."/>
            <person name="Mehta T."/>
            <person name="Neiman D."/>
            <person name="Pearson M."/>
            <person name="Roberts A."/>
            <person name="Saif S."/>
            <person name="Shea T."/>
            <person name="Shenoy N."/>
            <person name="Sisk P."/>
            <person name="Stolte C."/>
            <person name="Sykes S."/>
            <person name="White J."/>
            <person name="Yandava C."/>
            <person name="Haas B."/>
            <person name="Nusbaum C."/>
            <person name="Birren B."/>
        </authorList>
    </citation>
    <scope>NUCLEOTIDE SEQUENCE [LARGE SCALE GENOMIC DNA]</scope>
    <source>
        <strain evidence="9">ATCC 50818</strain>
    </source>
</reference>
<dbReference type="STRING" id="946362.F2UL99"/>
<evidence type="ECO:0000256" key="3">
    <source>
        <dbReference type="ARBA" id="ARBA00011276"/>
    </source>
</evidence>
<evidence type="ECO:0000313" key="9">
    <source>
        <dbReference type="EMBL" id="EGD77898.1"/>
    </source>
</evidence>
<dbReference type="RefSeq" id="XP_004989962.1">
    <property type="nucleotide sequence ID" value="XM_004989905.1"/>
</dbReference>
<dbReference type="OMA" id="FTLIHIA"/>
<evidence type="ECO:0000256" key="4">
    <source>
        <dbReference type="ARBA" id="ARBA00022692"/>
    </source>
</evidence>
<dbReference type="GO" id="GO:0005886">
    <property type="term" value="C:plasma membrane"/>
    <property type="evidence" value="ECO:0007669"/>
    <property type="project" value="TreeGrafter"/>
</dbReference>
<dbReference type="Pfam" id="PF10270">
    <property type="entry name" value="MMgT"/>
    <property type="match status" value="1"/>
</dbReference>
<keyword evidence="7 8" id="KW-0472">Membrane</keyword>
<feature type="transmembrane region" description="Helical" evidence="8">
    <location>
        <begin position="47"/>
        <end position="67"/>
    </location>
</feature>
<dbReference type="GO" id="GO:0072546">
    <property type="term" value="C:EMC complex"/>
    <property type="evidence" value="ECO:0007669"/>
    <property type="project" value="TreeGrafter"/>
</dbReference>
<sequence length="106" mass="11805">MMAFGGWVGVSISVVLLLHAAYSASRYHSYLKINHEEFESLPIDIVVQTVAAMIVGMVAIVALNTNFADIHLTSRLKSKTWETACPKAAFRTFHNTRHSLIHNKAH</sequence>
<comment type="similarity">
    <text evidence="2">Belongs to the membrane magnesium transporter (TC 1.A.67) family.</text>
</comment>
<dbReference type="GeneID" id="16070515"/>
<dbReference type="GO" id="GO:0005794">
    <property type="term" value="C:Golgi apparatus"/>
    <property type="evidence" value="ECO:0007669"/>
    <property type="project" value="TreeGrafter"/>
</dbReference>
<protein>
    <submittedName>
        <fullName evidence="9">Uncharacterized protein</fullName>
    </submittedName>
</protein>
<accession>F2UL99</accession>
<keyword evidence="5" id="KW-0256">Endoplasmic reticulum</keyword>
<dbReference type="PANTHER" id="PTHR21181:SF7">
    <property type="entry name" value="ER MEMBRANE PROTEIN COMPLEX SUBUNIT 5"/>
    <property type="match status" value="1"/>
</dbReference>
<gene>
    <name evidence="9" type="ORF">PTSG_09533</name>
</gene>
<dbReference type="AlphaFoldDB" id="F2UL99"/>
<evidence type="ECO:0000256" key="1">
    <source>
        <dbReference type="ARBA" id="ARBA00004477"/>
    </source>
</evidence>
<dbReference type="GO" id="GO:0005769">
    <property type="term" value="C:early endosome"/>
    <property type="evidence" value="ECO:0007669"/>
    <property type="project" value="TreeGrafter"/>
</dbReference>
<dbReference type="PANTHER" id="PTHR21181">
    <property type="match status" value="1"/>
</dbReference>
<keyword evidence="10" id="KW-1185">Reference proteome</keyword>